<name>A0A815HMD5_9BILA</name>
<dbReference type="Pfam" id="PF11817">
    <property type="entry name" value="Foie-gras_1"/>
    <property type="match status" value="1"/>
</dbReference>
<evidence type="ECO:0000259" key="1">
    <source>
        <dbReference type="Pfam" id="PF11817"/>
    </source>
</evidence>
<gene>
    <name evidence="2" type="ORF">GPM918_LOCUS31140</name>
    <name evidence="3" type="ORF">SRO942_LOCUS31772</name>
</gene>
<comment type="caution">
    <text evidence="2">The sequence shown here is derived from an EMBL/GenBank/DDBJ whole genome shotgun (WGS) entry which is preliminary data.</text>
</comment>
<dbReference type="EMBL" id="CAJNOQ010015131">
    <property type="protein sequence ID" value="CAF1355923.1"/>
    <property type="molecule type" value="Genomic_DNA"/>
</dbReference>
<organism evidence="2 4">
    <name type="scientific">Didymodactylos carnosus</name>
    <dbReference type="NCBI Taxonomy" id="1234261"/>
    <lineage>
        <taxon>Eukaryota</taxon>
        <taxon>Metazoa</taxon>
        <taxon>Spiralia</taxon>
        <taxon>Gnathifera</taxon>
        <taxon>Rotifera</taxon>
        <taxon>Eurotatoria</taxon>
        <taxon>Bdelloidea</taxon>
        <taxon>Philodinida</taxon>
        <taxon>Philodinidae</taxon>
        <taxon>Didymodactylos</taxon>
    </lineage>
</organism>
<sequence length="451" mass="53044">MSWATQIPEELTIIPRGLVCIANLDVRHDAVHRAIWDLFDSRKESSTSVLRYKLVDINEQYPHCKAKRATYEWYVPKGVIKTNWMNKHLNLVPSLVVIFFELDWNDPLFQEKQNEYKEKIDVVRTNLDNRASVISVVLLQNKDSFPTVDDLYSTERDQKANTLCTYFDITKRALCVLPVLPQPDNLHAWIDRLEQTFIEWSQNYYTNEIKRVKQHKETLNKLTHQLLHVRHQFKMGFFGELKQDIPSAVKSYKSAYSYLTDNVRIHDTNILEMKMVAGFLTYKICRISFDLSQPVEAINHFRRHSDIFKSKMGPVELSFEHKAWLSKQFQIFADLFTRCPHAIQTQHPGFYYQEAAYQAMARKQLAHTLCRGIEQSNYDPSEFLKSPEFYGQRPWRQHHQSVEIADAQKEKEGIAALQNVEMYNLAEEYASCKEYEKALKYVVRLLIMDAT</sequence>
<dbReference type="AlphaFoldDB" id="A0A815HMD5"/>
<keyword evidence="4" id="KW-1185">Reference proteome</keyword>
<dbReference type="EMBL" id="CAJOBC010066848">
    <property type="protein sequence ID" value="CAF4229363.1"/>
    <property type="molecule type" value="Genomic_DNA"/>
</dbReference>
<evidence type="ECO:0000313" key="3">
    <source>
        <dbReference type="EMBL" id="CAF4229363.1"/>
    </source>
</evidence>
<dbReference type="InterPro" id="IPR021773">
    <property type="entry name" value="TPC11"/>
</dbReference>
<dbReference type="OrthoDB" id="6278596at2759"/>
<dbReference type="PANTHER" id="PTHR14374:SF0">
    <property type="entry name" value="TRAFFICKING PROTEIN PARTICLE COMPLEX SUBUNIT 11"/>
    <property type="match status" value="1"/>
</dbReference>
<dbReference type="Proteomes" id="UP000663829">
    <property type="component" value="Unassembled WGS sequence"/>
</dbReference>
<evidence type="ECO:0000313" key="4">
    <source>
        <dbReference type="Proteomes" id="UP000663829"/>
    </source>
</evidence>
<reference evidence="2" key="1">
    <citation type="submission" date="2021-02" db="EMBL/GenBank/DDBJ databases">
        <authorList>
            <person name="Nowell W R."/>
        </authorList>
    </citation>
    <scope>NUCLEOTIDE SEQUENCE</scope>
</reference>
<dbReference type="PANTHER" id="PTHR14374">
    <property type="entry name" value="FOIE GRAS"/>
    <property type="match status" value="1"/>
</dbReference>
<accession>A0A815HMD5</accession>
<feature type="domain" description="Trafficking protein particle complex subunit 11" evidence="1">
    <location>
        <begin position="270"/>
        <end position="418"/>
    </location>
</feature>
<dbReference type="Proteomes" id="UP000681722">
    <property type="component" value="Unassembled WGS sequence"/>
</dbReference>
<proteinExistence type="predicted"/>
<protein>
    <recommendedName>
        <fullName evidence="1">Trafficking protein particle complex subunit 11 domain-containing protein</fullName>
    </recommendedName>
</protein>
<evidence type="ECO:0000313" key="2">
    <source>
        <dbReference type="EMBL" id="CAF1355923.1"/>
    </source>
</evidence>